<protein>
    <submittedName>
        <fullName evidence="10">Alkylation response protein AidB-like acyl-CoA dehydrogenase</fullName>
    </submittedName>
</protein>
<proteinExistence type="inferred from homology"/>
<name>A0A840J3E2_9PSEU</name>
<comment type="caution">
    <text evidence="10">The sequence shown here is derived from an EMBL/GenBank/DDBJ whole genome shotgun (WGS) entry which is preliminary data.</text>
</comment>
<dbReference type="InterPro" id="IPR037069">
    <property type="entry name" value="AcylCoA_DH/ox_N_sf"/>
</dbReference>
<evidence type="ECO:0000259" key="9">
    <source>
        <dbReference type="Pfam" id="PF02771"/>
    </source>
</evidence>
<evidence type="ECO:0000313" key="10">
    <source>
        <dbReference type="EMBL" id="MBB4689581.1"/>
    </source>
</evidence>
<evidence type="ECO:0000256" key="5">
    <source>
        <dbReference type="ARBA" id="ARBA00023002"/>
    </source>
</evidence>
<keyword evidence="11" id="KW-1185">Reference proteome</keyword>
<evidence type="ECO:0000256" key="6">
    <source>
        <dbReference type="RuleBase" id="RU362125"/>
    </source>
</evidence>
<dbReference type="AlphaFoldDB" id="A0A840J3E2"/>
<evidence type="ECO:0000256" key="3">
    <source>
        <dbReference type="ARBA" id="ARBA00022630"/>
    </source>
</evidence>
<comment type="similarity">
    <text evidence="2 6">Belongs to the acyl-CoA dehydrogenase family.</text>
</comment>
<dbReference type="SUPFAM" id="SSF47203">
    <property type="entry name" value="Acyl-CoA dehydrogenase C-terminal domain-like"/>
    <property type="match status" value="1"/>
</dbReference>
<dbReference type="InterPro" id="IPR036250">
    <property type="entry name" value="AcylCo_DH-like_C"/>
</dbReference>
<dbReference type="InterPro" id="IPR046373">
    <property type="entry name" value="Acyl-CoA_Oxase/DH_mid-dom_sf"/>
</dbReference>
<accession>A0A840J3E2</accession>
<dbReference type="FunFam" id="1.20.140.10:FF:000001">
    <property type="entry name" value="Acyl-CoA dehydrogenase"/>
    <property type="match status" value="1"/>
</dbReference>
<dbReference type="InterPro" id="IPR009100">
    <property type="entry name" value="AcylCoA_DH/oxidase_NM_dom_sf"/>
</dbReference>
<dbReference type="InterPro" id="IPR013786">
    <property type="entry name" value="AcylCoA_DH/ox_N"/>
</dbReference>
<dbReference type="SUPFAM" id="SSF56645">
    <property type="entry name" value="Acyl-CoA dehydrogenase NM domain-like"/>
    <property type="match status" value="1"/>
</dbReference>
<dbReference type="Pfam" id="PF00441">
    <property type="entry name" value="Acyl-CoA_dh_1"/>
    <property type="match status" value="1"/>
</dbReference>
<dbReference type="Gene3D" id="1.20.140.10">
    <property type="entry name" value="Butyryl-CoA Dehydrogenase, subunit A, domain 3"/>
    <property type="match status" value="1"/>
</dbReference>
<organism evidence="10 11">
    <name type="scientific">Amycolatopsis jiangsuensis</name>
    <dbReference type="NCBI Taxonomy" id="1181879"/>
    <lineage>
        <taxon>Bacteria</taxon>
        <taxon>Bacillati</taxon>
        <taxon>Actinomycetota</taxon>
        <taxon>Actinomycetes</taxon>
        <taxon>Pseudonocardiales</taxon>
        <taxon>Pseudonocardiaceae</taxon>
        <taxon>Amycolatopsis</taxon>
    </lineage>
</organism>
<keyword evidence="5 6" id="KW-0560">Oxidoreductase</keyword>
<comment type="cofactor">
    <cofactor evidence="1 6">
        <name>FAD</name>
        <dbReference type="ChEBI" id="CHEBI:57692"/>
    </cofactor>
</comment>
<dbReference type="Gene3D" id="1.10.540.10">
    <property type="entry name" value="Acyl-CoA dehydrogenase/oxidase, N-terminal domain"/>
    <property type="match status" value="1"/>
</dbReference>
<dbReference type="Pfam" id="PF02771">
    <property type="entry name" value="Acyl-CoA_dh_N"/>
    <property type="match status" value="1"/>
</dbReference>
<dbReference type="InterPro" id="IPR009075">
    <property type="entry name" value="AcylCo_DH/oxidase_C"/>
</dbReference>
<keyword evidence="4 6" id="KW-0274">FAD</keyword>
<gene>
    <name evidence="10" type="ORF">BJY18_007066</name>
</gene>
<evidence type="ECO:0000259" key="7">
    <source>
        <dbReference type="Pfam" id="PF00441"/>
    </source>
</evidence>
<evidence type="ECO:0000256" key="1">
    <source>
        <dbReference type="ARBA" id="ARBA00001974"/>
    </source>
</evidence>
<dbReference type="GO" id="GO:0050660">
    <property type="term" value="F:flavin adenine dinucleotide binding"/>
    <property type="evidence" value="ECO:0007669"/>
    <property type="project" value="InterPro"/>
</dbReference>
<evidence type="ECO:0000313" key="11">
    <source>
        <dbReference type="Proteomes" id="UP000581769"/>
    </source>
</evidence>
<evidence type="ECO:0000256" key="2">
    <source>
        <dbReference type="ARBA" id="ARBA00009347"/>
    </source>
</evidence>
<feature type="domain" description="Acyl-CoA dehydrogenase/oxidase C-terminal" evidence="7">
    <location>
        <begin position="180"/>
        <end position="329"/>
    </location>
</feature>
<dbReference type="Proteomes" id="UP000581769">
    <property type="component" value="Unassembled WGS sequence"/>
</dbReference>
<dbReference type="GO" id="GO:0003995">
    <property type="term" value="F:acyl-CoA dehydrogenase activity"/>
    <property type="evidence" value="ECO:0007669"/>
    <property type="project" value="TreeGrafter"/>
</dbReference>
<dbReference type="InterPro" id="IPR006091">
    <property type="entry name" value="Acyl-CoA_Oxase/DH_mid-dom"/>
</dbReference>
<feature type="domain" description="Acyl-CoA dehydrogenase/oxidase N-terminal" evidence="9">
    <location>
        <begin position="4"/>
        <end position="60"/>
    </location>
</feature>
<evidence type="ECO:0000259" key="8">
    <source>
        <dbReference type="Pfam" id="PF02770"/>
    </source>
</evidence>
<dbReference type="EMBL" id="JACHMG010000001">
    <property type="protein sequence ID" value="MBB4689581.1"/>
    <property type="molecule type" value="Genomic_DNA"/>
</dbReference>
<dbReference type="Gene3D" id="2.40.110.10">
    <property type="entry name" value="Butyryl-CoA Dehydrogenase, subunit A, domain 2"/>
    <property type="match status" value="1"/>
</dbReference>
<feature type="domain" description="Acyl-CoA oxidase/dehydrogenase middle" evidence="8">
    <location>
        <begin position="64"/>
        <end position="165"/>
    </location>
</feature>
<keyword evidence="3 6" id="KW-0285">Flavoprotein</keyword>
<evidence type="ECO:0000256" key="4">
    <source>
        <dbReference type="ARBA" id="ARBA00022827"/>
    </source>
</evidence>
<sequence length="336" mass="36442">MRRGLGESLLTYALVVEEIARGWMSVSGVINTHFIVAHMISRHGTDEQKQHFLPRMATGEVRGSFSMSEPDLGSDVAAIKTRARRDGDAYVIDGAKMWLTNGGSSNLIALLVKTDEGADKAHQNLTTFLVEKPAGFGEVAPGLRIPGKLDKMGYKGVDTTEAVFDGFRIGADQVLGGAPGKGFSFMMDGVEVGRVNVAARACGIAIRAFELAVAYAQQRSTFGKPIAQHQAIAFKLAEMATKVEAAHLMMVNAARLKDSGARNDVEAGMAKLIASEYCAEVTQESFRIHGGYGYSKEYEIERLMREAPFLLIGEGTSEIQKTIISRGLLREYKTQS</sequence>
<dbReference type="PANTHER" id="PTHR43884:SF12">
    <property type="entry name" value="ISOVALERYL-COA DEHYDROGENASE, MITOCHONDRIAL-RELATED"/>
    <property type="match status" value="1"/>
</dbReference>
<reference evidence="10 11" key="1">
    <citation type="submission" date="2020-08" db="EMBL/GenBank/DDBJ databases">
        <title>Sequencing the genomes of 1000 actinobacteria strains.</title>
        <authorList>
            <person name="Klenk H.-P."/>
        </authorList>
    </citation>
    <scope>NUCLEOTIDE SEQUENCE [LARGE SCALE GENOMIC DNA]</scope>
    <source>
        <strain evidence="10 11">DSM 45859</strain>
    </source>
</reference>
<dbReference type="PANTHER" id="PTHR43884">
    <property type="entry name" value="ACYL-COA DEHYDROGENASE"/>
    <property type="match status" value="1"/>
</dbReference>
<dbReference type="Pfam" id="PF02770">
    <property type="entry name" value="Acyl-CoA_dh_M"/>
    <property type="match status" value="1"/>
</dbReference>